<evidence type="ECO:0000313" key="4">
    <source>
        <dbReference type="Proteomes" id="UP000186609"/>
    </source>
</evidence>
<protein>
    <recommendedName>
        <fullName evidence="2">Bacterial virulence domain-containing protein</fullName>
    </recommendedName>
</protein>
<dbReference type="InterPro" id="IPR011225">
    <property type="entry name" value="IV_sec_VirJ"/>
</dbReference>
<dbReference type="Proteomes" id="UP000186609">
    <property type="component" value="Chromosome"/>
</dbReference>
<dbReference type="SUPFAM" id="SSF53474">
    <property type="entry name" value="alpha/beta-Hydrolases"/>
    <property type="match status" value="1"/>
</dbReference>
<feature type="signal peptide" evidence="1">
    <location>
        <begin position="1"/>
        <end position="18"/>
    </location>
</feature>
<accession>A0A1P8JZ67</accession>
<evidence type="ECO:0000259" key="2">
    <source>
        <dbReference type="Pfam" id="PF06057"/>
    </source>
</evidence>
<gene>
    <name evidence="3" type="ORF">RD110_19055</name>
</gene>
<reference evidence="3 4" key="1">
    <citation type="submission" date="2017-01" db="EMBL/GenBank/DDBJ databases">
        <authorList>
            <person name="Mah S.A."/>
            <person name="Swanson W.J."/>
            <person name="Moy G.W."/>
            <person name="Vacquier V.D."/>
        </authorList>
    </citation>
    <scope>NUCLEOTIDE SEQUENCE [LARGE SCALE GENOMIC DNA]</scope>
    <source>
        <strain evidence="3 4">DCY110</strain>
    </source>
</reference>
<evidence type="ECO:0000256" key="1">
    <source>
        <dbReference type="SAM" id="SignalP"/>
    </source>
</evidence>
<dbReference type="OrthoDB" id="641022at2"/>
<dbReference type="PIRSF" id="PIRSF029063">
    <property type="entry name" value="IV_sec_VirJ"/>
    <property type="match status" value="1"/>
</dbReference>
<dbReference type="Pfam" id="PF06057">
    <property type="entry name" value="VirJ"/>
    <property type="match status" value="1"/>
</dbReference>
<dbReference type="EMBL" id="CP019236">
    <property type="protein sequence ID" value="APW39049.1"/>
    <property type="molecule type" value="Genomic_DNA"/>
</dbReference>
<dbReference type="Gene3D" id="3.40.50.1820">
    <property type="entry name" value="alpha/beta hydrolase"/>
    <property type="match status" value="1"/>
</dbReference>
<organism evidence="3 4">
    <name type="scientific">Rhodoferax koreensis</name>
    <dbReference type="NCBI Taxonomy" id="1842727"/>
    <lineage>
        <taxon>Bacteria</taxon>
        <taxon>Pseudomonadati</taxon>
        <taxon>Pseudomonadota</taxon>
        <taxon>Betaproteobacteria</taxon>
        <taxon>Burkholderiales</taxon>
        <taxon>Comamonadaceae</taxon>
        <taxon>Rhodoferax</taxon>
    </lineage>
</organism>
<proteinExistence type="predicted"/>
<dbReference type="AlphaFoldDB" id="A0A1P8JZ67"/>
<name>A0A1P8JZ67_9BURK</name>
<dbReference type="InterPro" id="IPR029058">
    <property type="entry name" value="AB_hydrolase_fold"/>
</dbReference>
<keyword evidence="1" id="KW-0732">Signal</keyword>
<sequence>MKSALTLGLLLAAGAALAQAQPAIQSPVQSITHGQFERVQVHSPAGPVRQFALLLVEGSTASAQEQAMRSRLLAGGAMVAEVSMAAYQAKVRAQKAPCSYAGGDFENLARHIQAMLKLPAYFESTVVGAGDYAAYAYGMVAQTPAGAFGALLTAGFCPRLVVQPPLCAVNKLSWRLVSQAGQGQSVDMAPVPLGIPWMAATASSTNGTAACEPAAGQAFVAQVPQARLLASFDAAAAEITAQRPVLEAAPAQLADLPVVEVPTQQPGKRFAVLLSGDGGWAGIDKDIAAALARQGVPVAGFDSLRYFWSKRTPEGLAADLDRLVHHYAARWQRSEVILIGFSQGADVLPFALNRLPERTRAMVRLSVLLAPAEKASFEFHVSNWLGPSGDKPVLPEARKMEAARTLCVHGSEEKRSLCPQLGPNNAQVVMLKGAHHFDGDYAGLADRILRTAGP</sequence>
<dbReference type="KEGG" id="rhy:RD110_19055"/>
<dbReference type="InterPro" id="IPR010333">
    <property type="entry name" value="VirJ"/>
</dbReference>
<dbReference type="RefSeq" id="WP_076201118.1">
    <property type="nucleotide sequence ID" value="NZ_CP019236.1"/>
</dbReference>
<feature type="chain" id="PRO_5012320399" description="Bacterial virulence domain-containing protein" evidence="1">
    <location>
        <begin position="19"/>
        <end position="454"/>
    </location>
</feature>
<dbReference type="STRING" id="1842727.RD110_19055"/>
<evidence type="ECO:0000313" key="3">
    <source>
        <dbReference type="EMBL" id="APW39049.1"/>
    </source>
</evidence>
<feature type="domain" description="Bacterial virulence" evidence="2">
    <location>
        <begin position="269"/>
        <end position="450"/>
    </location>
</feature>
<keyword evidence="4" id="KW-1185">Reference proteome</keyword>